<name>A0ABT9VUU9_9BACI</name>
<accession>A0ABT9VUU9</accession>
<dbReference type="Gene3D" id="2.30.30.240">
    <property type="entry name" value="PRC-barrel domain"/>
    <property type="match status" value="1"/>
</dbReference>
<evidence type="ECO:0000313" key="1">
    <source>
        <dbReference type="EMBL" id="MDQ0164766.1"/>
    </source>
</evidence>
<organism evidence="1 2">
    <name type="scientific">Caldalkalibacillus horti</name>
    <dbReference type="NCBI Taxonomy" id="77523"/>
    <lineage>
        <taxon>Bacteria</taxon>
        <taxon>Bacillati</taxon>
        <taxon>Bacillota</taxon>
        <taxon>Bacilli</taxon>
        <taxon>Bacillales</taxon>
        <taxon>Bacillaceae</taxon>
        <taxon>Caldalkalibacillus</taxon>
    </lineage>
</organism>
<dbReference type="PANTHER" id="PTHR40061">
    <property type="entry name" value="SPORULATION PROTEIN YLMC-RELATED"/>
    <property type="match status" value="1"/>
</dbReference>
<sequence>MRLSELSGKELIDLNNGERLGLVGQADLTIHEHTGSIESMILPSSSFLSIGKKREEIVIPWRAIRKVGPEMIIIELREQSKVRDSY</sequence>
<dbReference type="EMBL" id="JAUSTY010000002">
    <property type="protein sequence ID" value="MDQ0164766.1"/>
    <property type="molecule type" value="Genomic_DNA"/>
</dbReference>
<dbReference type="NCBIfam" id="TIGR02888">
    <property type="entry name" value="spore_YlmC_YmxH"/>
    <property type="match status" value="1"/>
</dbReference>
<dbReference type="RefSeq" id="WP_307390858.1">
    <property type="nucleotide sequence ID" value="NZ_BAAADK010000018.1"/>
</dbReference>
<dbReference type="InterPro" id="IPR014238">
    <property type="entry name" value="Spore_YlmC/YmxH"/>
</dbReference>
<protein>
    <submittedName>
        <fullName evidence="1">YlmC/YmxH family sporulation protein</fullName>
    </submittedName>
</protein>
<reference evidence="1 2" key="1">
    <citation type="submission" date="2023-07" db="EMBL/GenBank/DDBJ databases">
        <title>Genomic Encyclopedia of Type Strains, Phase IV (KMG-IV): sequencing the most valuable type-strain genomes for metagenomic binning, comparative biology and taxonomic classification.</title>
        <authorList>
            <person name="Goeker M."/>
        </authorList>
    </citation>
    <scope>NUCLEOTIDE SEQUENCE [LARGE SCALE GENOMIC DNA]</scope>
    <source>
        <strain evidence="1 2">DSM 12751</strain>
    </source>
</reference>
<dbReference type="InterPro" id="IPR011033">
    <property type="entry name" value="PRC_barrel-like_sf"/>
</dbReference>
<dbReference type="Proteomes" id="UP001235840">
    <property type="component" value="Unassembled WGS sequence"/>
</dbReference>
<proteinExistence type="predicted"/>
<evidence type="ECO:0000313" key="2">
    <source>
        <dbReference type="Proteomes" id="UP001235840"/>
    </source>
</evidence>
<keyword evidence="2" id="KW-1185">Reference proteome</keyword>
<dbReference type="SUPFAM" id="SSF50346">
    <property type="entry name" value="PRC-barrel domain"/>
    <property type="match status" value="1"/>
</dbReference>
<comment type="caution">
    <text evidence="1">The sequence shown here is derived from an EMBL/GenBank/DDBJ whole genome shotgun (WGS) entry which is preliminary data.</text>
</comment>
<gene>
    <name evidence="1" type="ORF">J2S11_000666</name>
</gene>
<dbReference type="PANTHER" id="PTHR40061:SF2">
    <property type="entry name" value="PRC-BARREL DOMAIN-CONTAINING PROTEIN"/>
    <property type="match status" value="1"/>
</dbReference>